<keyword evidence="5" id="KW-1185">Reference proteome</keyword>
<feature type="domain" description="TonB C-terminal" evidence="3">
    <location>
        <begin position="299"/>
        <end position="355"/>
    </location>
</feature>
<evidence type="ECO:0000313" key="5">
    <source>
        <dbReference type="Proteomes" id="UP000198670"/>
    </source>
</evidence>
<feature type="compositionally biased region" description="Basic and acidic residues" evidence="1">
    <location>
        <begin position="121"/>
        <end position="134"/>
    </location>
</feature>
<dbReference type="STRING" id="1477437.SAMN05444682_10963"/>
<dbReference type="Gene3D" id="3.30.1150.10">
    <property type="match status" value="1"/>
</dbReference>
<keyword evidence="2" id="KW-1133">Transmembrane helix</keyword>
<dbReference type="OrthoDB" id="1112758at2"/>
<name>A0A1I3QQX9_9SPHI</name>
<protein>
    <submittedName>
        <fullName evidence="4">TonB protein C-terminal</fullName>
    </submittedName>
</protein>
<feature type="compositionally biased region" description="Polar residues" evidence="1">
    <location>
        <begin position="187"/>
        <end position="197"/>
    </location>
</feature>
<dbReference type="AlphaFoldDB" id="A0A1I3QQX9"/>
<feature type="compositionally biased region" description="Basic and acidic residues" evidence="1">
    <location>
        <begin position="340"/>
        <end position="353"/>
    </location>
</feature>
<dbReference type="Proteomes" id="UP000198670">
    <property type="component" value="Unassembled WGS sequence"/>
</dbReference>
<dbReference type="InterPro" id="IPR037682">
    <property type="entry name" value="TonB_C"/>
</dbReference>
<evidence type="ECO:0000256" key="1">
    <source>
        <dbReference type="SAM" id="MobiDB-lite"/>
    </source>
</evidence>
<gene>
    <name evidence="4" type="ORF">SAMN05444682_10963</name>
</gene>
<evidence type="ECO:0000256" key="2">
    <source>
        <dbReference type="SAM" id="Phobius"/>
    </source>
</evidence>
<reference evidence="4 5" key="1">
    <citation type="submission" date="2016-10" db="EMBL/GenBank/DDBJ databases">
        <authorList>
            <person name="de Groot N.N."/>
        </authorList>
    </citation>
    <scope>NUCLEOTIDE SEQUENCE [LARGE SCALE GENOMIC DNA]</scope>
    <source>
        <strain evidence="4 5">RK1</strain>
    </source>
</reference>
<feature type="compositionally biased region" description="Low complexity" evidence="1">
    <location>
        <begin position="166"/>
        <end position="179"/>
    </location>
</feature>
<evidence type="ECO:0000313" key="4">
    <source>
        <dbReference type="EMBL" id="SFJ35556.1"/>
    </source>
</evidence>
<dbReference type="GO" id="GO:0055085">
    <property type="term" value="P:transmembrane transport"/>
    <property type="evidence" value="ECO:0007669"/>
    <property type="project" value="InterPro"/>
</dbReference>
<feature type="region of interest" description="Disordered" evidence="1">
    <location>
        <begin position="110"/>
        <end position="200"/>
    </location>
</feature>
<sequence length="359" mass="39366">MQKGKVDIERIRRYVNGELSPREMYTLERRAQQDPALMDVILGMERETQDVHAANLAAIRKRIAARAQRSGLRRLVPAQRWAIAATVLVAFTVGTLWFTQWHTPEENQPEIASAPAGTEAPRTEEQAIARKSDDQAEADDTATKPLPPSIASAAKKAVPQTKKRLAAAPTTAPAEQPTARDIPPTRTGDTSSPSVRTAATLRPPILVDTAEVRQTAHVLRDDTPEVRTRGMRQTAQTVSLAGPDSLPIATQPDARTHSEVAGMGYGNESNLEIGDQPEPLGGWRVYNRYLKKGIRQTEGPKGAVTLTFTIDDEGSPIDIQITHTTHPALSKRAMELVREGPKWKPGKNGERQAELQVKF</sequence>
<dbReference type="InterPro" id="IPR051045">
    <property type="entry name" value="TonB-dependent_transducer"/>
</dbReference>
<dbReference type="SUPFAM" id="SSF74653">
    <property type="entry name" value="TolA/TonB C-terminal domain"/>
    <property type="match status" value="1"/>
</dbReference>
<dbReference type="RefSeq" id="WP_090628987.1">
    <property type="nucleotide sequence ID" value="NZ_FOQO01000009.1"/>
</dbReference>
<dbReference type="Pfam" id="PF03544">
    <property type="entry name" value="TonB_C"/>
    <property type="match status" value="1"/>
</dbReference>
<evidence type="ECO:0000259" key="3">
    <source>
        <dbReference type="Pfam" id="PF03544"/>
    </source>
</evidence>
<feature type="transmembrane region" description="Helical" evidence="2">
    <location>
        <begin position="81"/>
        <end position="99"/>
    </location>
</feature>
<feature type="region of interest" description="Disordered" evidence="1">
    <location>
        <begin position="340"/>
        <end position="359"/>
    </location>
</feature>
<accession>A0A1I3QQX9</accession>
<keyword evidence="2" id="KW-0472">Membrane</keyword>
<organism evidence="4 5">
    <name type="scientific">Parapedobacter indicus</name>
    <dbReference type="NCBI Taxonomy" id="1477437"/>
    <lineage>
        <taxon>Bacteria</taxon>
        <taxon>Pseudomonadati</taxon>
        <taxon>Bacteroidota</taxon>
        <taxon>Sphingobacteriia</taxon>
        <taxon>Sphingobacteriales</taxon>
        <taxon>Sphingobacteriaceae</taxon>
        <taxon>Parapedobacter</taxon>
    </lineage>
</organism>
<keyword evidence="2" id="KW-0812">Transmembrane</keyword>
<dbReference type="EMBL" id="FOQO01000009">
    <property type="protein sequence ID" value="SFJ35556.1"/>
    <property type="molecule type" value="Genomic_DNA"/>
</dbReference>
<dbReference type="PANTHER" id="PTHR33446">
    <property type="entry name" value="PROTEIN TONB-RELATED"/>
    <property type="match status" value="1"/>
</dbReference>
<proteinExistence type="predicted"/>